<protein>
    <submittedName>
        <fullName evidence="2">Uncharacterized protein</fullName>
    </submittedName>
</protein>
<organism evidence="2 3">
    <name type="scientific">Spiroplasma mirum ATCC 29335</name>
    <dbReference type="NCBI Taxonomy" id="838561"/>
    <lineage>
        <taxon>Bacteria</taxon>
        <taxon>Bacillati</taxon>
        <taxon>Mycoplasmatota</taxon>
        <taxon>Mollicutes</taxon>
        <taxon>Entomoplasmatales</taxon>
        <taxon>Spiroplasmataceae</taxon>
        <taxon>Spiroplasma</taxon>
    </lineage>
</organism>
<dbReference type="Proteomes" id="UP000019260">
    <property type="component" value="Chromosome"/>
</dbReference>
<keyword evidence="1" id="KW-1133">Transmembrane helix</keyword>
<accession>W0GM80</accession>
<evidence type="ECO:0000313" key="3">
    <source>
        <dbReference type="Proteomes" id="UP000019260"/>
    </source>
</evidence>
<keyword evidence="3" id="KW-1185">Reference proteome</keyword>
<dbReference type="RefSeq" id="WP_025317647.1">
    <property type="nucleotide sequence ID" value="NZ_CP002082.1"/>
</dbReference>
<dbReference type="HOGENOM" id="CLU_1668305_0_0_14"/>
<keyword evidence="1" id="KW-0812">Transmembrane</keyword>
<evidence type="ECO:0000313" key="2">
    <source>
        <dbReference type="EMBL" id="AHI58394.1"/>
    </source>
</evidence>
<dbReference type="eggNOG" id="COG1520">
    <property type="taxonomic scope" value="Bacteria"/>
</dbReference>
<name>W0GM80_9MOLU</name>
<feature type="transmembrane region" description="Helical" evidence="1">
    <location>
        <begin position="29"/>
        <end position="53"/>
    </location>
</feature>
<sequence length="158" mass="17975">MNFIKNMDHKINQLGVMQLHNLKKMRRNFLIVFLVIIIVLAPAGLTGGLGFYFTISKELATAVNHQNFNRVDLTVDVKNLELYDNKSTTILQAVKEKNPDVVINDILLKNISQTQAVIFEKADSTHYKYDSTLTVEFLADKITLKTHLQKQIISSTIN</sequence>
<dbReference type="STRING" id="838561.P344_05365"/>
<gene>
    <name evidence="2" type="ORF">P344_05365</name>
</gene>
<dbReference type="KEGG" id="smia:P344_05365"/>
<keyword evidence="1" id="KW-0472">Membrane</keyword>
<dbReference type="KEGG" id="smir:SMM_0902"/>
<dbReference type="AlphaFoldDB" id="W0GM80"/>
<dbReference type="EMBL" id="CP006720">
    <property type="protein sequence ID" value="AHI58394.1"/>
    <property type="molecule type" value="Genomic_DNA"/>
</dbReference>
<dbReference type="PATRIC" id="fig|838561.3.peg.1030"/>
<proteinExistence type="predicted"/>
<evidence type="ECO:0000256" key="1">
    <source>
        <dbReference type="SAM" id="Phobius"/>
    </source>
</evidence>
<reference evidence="2 3" key="1">
    <citation type="submission" date="2013-09" db="EMBL/GenBank/DDBJ databases">
        <title>Complete genome sequence of Spiroplasma mirum suckling mouse cataract agent.</title>
        <authorList>
            <person name="Landry C.A."/>
            <person name="Bastian F.O."/>
            <person name="Thune R.L."/>
        </authorList>
    </citation>
    <scope>NUCLEOTIDE SEQUENCE [LARGE SCALE GENOMIC DNA]</scope>
    <source>
        <strain evidence="2 3">SMCA</strain>
    </source>
</reference>